<evidence type="ECO:0000313" key="1">
    <source>
        <dbReference type="EMBL" id="MBW6402079.1"/>
    </source>
</evidence>
<name>A0ABS7ALR6_9PROT</name>
<dbReference type="InterPro" id="IPR009752">
    <property type="entry name" value="Phage_Mu_GpJ"/>
</dbReference>
<gene>
    <name evidence="1" type="ORF">KPL78_29805</name>
</gene>
<proteinExistence type="predicted"/>
<dbReference type="Pfam" id="PF07030">
    <property type="entry name" value="Phage_Mu_Gp36"/>
    <property type="match status" value="1"/>
</dbReference>
<comment type="caution">
    <text evidence="1">The sequence shown here is derived from an EMBL/GenBank/DDBJ whole genome shotgun (WGS) entry which is preliminary data.</text>
</comment>
<dbReference type="EMBL" id="JAHYBZ010000021">
    <property type="protein sequence ID" value="MBW6402079.1"/>
    <property type="molecule type" value="Genomic_DNA"/>
</dbReference>
<accession>A0ABS7ALR6</accession>
<organism evidence="1 2">
    <name type="scientific">Roseomonas alba</name>
    <dbReference type="NCBI Taxonomy" id="2846776"/>
    <lineage>
        <taxon>Bacteria</taxon>
        <taxon>Pseudomonadati</taxon>
        <taxon>Pseudomonadota</taxon>
        <taxon>Alphaproteobacteria</taxon>
        <taxon>Acetobacterales</taxon>
        <taxon>Roseomonadaceae</taxon>
        <taxon>Roseomonas</taxon>
    </lineage>
</organism>
<dbReference type="Proteomes" id="UP001196565">
    <property type="component" value="Unassembled WGS sequence"/>
</dbReference>
<keyword evidence="2" id="KW-1185">Reference proteome</keyword>
<protein>
    <submittedName>
        <fullName evidence="1">DUF1320 domain-containing protein</fullName>
    </submittedName>
</protein>
<reference evidence="1 2" key="1">
    <citation type="submission" date="2021-07" db="EMBL/GenBank/DDBJ databases">
        <authorList>
            <person name="So Y."/>
        </authorList>
    </citation>
    <scope>NUCLEOTIDE SEQUENCE [LARGE SCALE GENOMIC DNA]</scope>
    <source>
        <strain evidence="1 2">HJA6</strain>
    </source>
</reference>
<dbReference type="RefSeq" id="WP_219766944.1">
    <property type="nucleotide sequence ID" value="NZ_JAHYBZ010000021.1"/>
</dbReference>
<evidence type="ECO:0000313" key="2">
    <source>
        <dbReference type="Proteomes" id="UP001196565"/>
    </source>
</evidence>
<sequence>MPYAAIDDLVRAFGESEAARLTAPEGNLEAPVDEAKVVDALTKASDLIDSYLARRYLLPLVAPYPPAIVEACCVLTRFRLAHGEQREPTEQMRLARKETIAWLGQLAEGSAVLPGLSVAGSSGAGARVTDRPRAFSSDTLRGW</sequence>